<evidence type="ECO:0000256" key="1">
    <source>
        <dbReference type="SAM" id="Phobius"/>
    </source>
</evidence>
<reference evidence="2" key="1">
    <citation type="submission" date="2022-01" db="EMBL/GenBank/DDBJ databases">
        <authorList>
            <person name="Criscuolo A."/>
        </authorList>
    </citation>
    <scope>NUCLEOTIDE SEQUENCE</scope>
    <source>
        <strain evidence="2">CIP111893</strain>
    </source>
</reference>
<accession>A0ABM9CCU4</accession>
<protein>
    <recommendedName>
        <fullName evidence="4">ABC transporter permease</fullName>
    </recommendedName>
</protein>
<feature type="transmembrane region" description="Helical" evidence="1">
    <location>
        <begin position="20"/>
        <end position="37"/>
    </location>
</feature>
<keyword evidence="1" id="KW-1133">Transmembrane helix</keyword>
<proteinExistence type="predicted"/>
<comment type="caution">
    <text evidence="2">The sequence shown here is derived from an EMBL/GenBank/DDBJ whole genome shotgun (WGS) entry which is preliminary data.</text>
</comment>
<sequence length="136" mass="15087">MNKKTANLYVRFTAQNPLPFIGFVALAVLSLFVLTMSTKLNVINTYDGVMNNQTIVISDHEIANMPSKVYVYTNRNEKVYPMQMTSEVQYDAGNTILYVEGSGSESDLGHVKVDVPIGETTLFERVFLKGGKVNGN</sequence>
<evidence type="ECO:0000313" key="2">
    <source>
        <dbReference type="EMBL" id="CAH1209526.1"/>
    </source>
</evidence>
<gene>
    <name evidence="2" type="ORF">PAECIP111893_03046</name>
</gene>
<dbReference type="Proteomes" id="UP000838686">
    <property type="component" value="Unassembled WGS sequence"/>
</dbReference>
<dbReference type="RefSeq" id="WP_236343408.1">
    <property type="nucleotide sequence ID" value="NZ_CAKMMF010000016.1"/>
</dbReference>
<name>A0ABM9CCU4_9BACL</name>
<keyword evidence="3" id="KW-1185">Reference proteome</keyword>
<evidence type="ECO:0000313" key="3">
    <source>
        <dbReference type="Proteomes" id="UP000838686"/>
    </source>
</evidence>
<evidence type="ECO:0008006" key="4">
    <source>
        <dbReference type="Google" id="ProtNLM"/>
    </source>
</evidence>
<keyword evidence="1" id="KW-0812">Transmembrane</keyword>
<organism evidence="2 3">
    <name type="scientific">Paenibacillus plantiphilus</name>
    <dbReference type="NCBI Taxonomy" id="2905650"/>
    <lineage>
        <taxon>Bacteria</taxon>
        <taxon>Bacillati</taxon>
        <taxon>Bacillota</taxon>
        <taxon>Bacilli</taxon>
        <taxon>Bacillales</taxon>
        <taxon>Paenibacillaceae</taxon>
        <taxon>Paenibacillus</taxon>
    </lineage>
</organism>
<keyword evidence="1" id="KW-0472">Membrane</keyword>
<dbReference type="EMBL" id="CAKMMF010000016">
    <property type="protein sequence ID" value="CAH1209526.1"/>
    <property type="molecule type" value="Genomic_DNA"/>
</dbReference>